<keyword evidence="3" id="KW-1185">Reference proteome</keyword>
<sequence length="42" mass="4610">MPIWFETIVLMLVAYGAGVLLGWMIWNSAAEPSVDAQEGDDL</sequence>
<dbReference type="Proteomes" id="UP001235664">
    <property type="component" value="Unassembled WGS sequence"/>
</dbReference>
<feature type="transmembrane region" description="Helical" evidence="1">
    <location>
        <begin position="7"/>
        <end position="26"/>
    </location>
</feature>
<evidence type="ECO:0000256" key="1">
    <source>
        <dbReference type="SAM" id="Phobius"/>
    </source>
</evidence>
<organism evidence="2 3">
    <name type="scientific">Qipengyuania benthica</name>
    <dbReference type="NCBI Taxonomy" id="3067651"/>
    <lineage>
        <taxon>Bacteria</taxon>
        <taxon>Pseudomonadati</taxon>
        <taxon>Pseudomonadota</taxon>
        <taxon>Alphaproteobacteria</taxon>
        <taxon>Sphingomonadales</taxon>
        <taxon>Erythrobacteraceae</taxon>
        <taxon>Qipengyuania</taxon>
    </lineage>
</organism>
<accession>A0ABT9HAQ7</accession>
<comment type="caution">
    <text evidence="2">The sequence shown here is derived from an EMBL/GenBank/DDBJ whole genome shotgun (WGS) entry which is preliminary data.</text>
</comment>
<reference evidence="2 3" key="1">
    <citation type="submission" date="2023-08" db="EMBL/GenBank/DDBJ databases">
        <title>genomic of DY56.</title>
        <authorList>
            <person name="Wang Y."/>
        </authorList>
    </citation>
    <scope>NUCLEOTIDE SEQUENCE [LARGE SCALE GENOMIC DNA]</scope>
    <source>
        <strain evidence="2 3">DY56-A-20</strain>
    </source>
</reference>
<keyword evidence="1" id="KW-0812">Transmembrane</keyword>
<gene>
    <name evidence="2" type="ORF">Q9K01_09815</name>
</gene>
<keyword evidence="1" id="KW-0472">Membrane</keyword>
<dbReference type="EMBL" id="JAVAIL010000003">
    <property type="protein sequence ID" value="MDP4539920.1"/>
    <property type="molecule type" value="Genomic_DNA"/>
</dbReference>
<proteinExistence type="predicted"/>
<name>A0ABT9HAQ7_9SPHN</name>
<dbReference type="RefSeq" id="WP_305930070.1">
    <property type="nucleotide sequence ID" value="NZ_JAVAIL010000003.1"/>
</dbReference>
<evidence type="ECO:0000313" key="3">
    <source>
        <dbReference type="Proteomes" id="UP001235664"/>
    </source>
</evidence>
<evidence type="ECO:0000313" key="2">
    <source>
        <dbReference type="EMBL" id="MDP4539920.1"/>
    </source>
</evidence>
<keyword evidence="1" id="KW-1133">Transmembrane helix</keyword>
<protein>
    <submittedName>
        <fullName evidence="2">Uncharacterized protein</fullName>
    </submittedName>
</protein>